<sequence length="413" mass="45152">MRRHVIVLGAGMVGTSTALQLALRGQDVTLVDHQAPGRENSYGNAGLIQSEAVRPYAFPTDFPTLWAVASRRGNAVRYRPGALPRLAPRLYRYWRNSLQRNYGPVAEAYAALIRHATAEHALLLGNTGADDLVRRVGWRQIFRDRRQWAAFATEARAVADLHGLAMSVTDGDELAQAEPALRRRLAGSIHWQDPWSVRDPGALVERYAQRLRDLGGRVLLGDALTLQRQGAGWRIAAGGGIVEADAAVVSLGPWSDGFVRHLGYGLPLFVKRGYHRQFACATLPATALLDMRNGVMLAPMQDCLRVTTGAEFALLGDKPSPVQLGRSETYARELLAFEAPTADPVWMGARPCTVDMLPVIGPAPRHAGLWFNFGHGHQGHTLGPVSGRVIAEMICGEPPLVATEPYRASRFDR</sequence>
<dbReference type="SUPFAM" id="SSF51905">
    <property type="entry name" value="FAD/NAD(P)-binding domain"/>
    <property type="match status" value="1"/>
</dbReference>
<dbReference type="PANTHER" id="PTHR13847:SF289">
    <property type="entry name" value="GLYCINE OXIDASE"/>
    <property type="match status" value="1"/>
</dbReference>
<evidence type="ECO:0000259" key="2">
    <source>
        <dbReference type="Pfam" id="PF01266"/>
    </source>
</evidence>
<protein>
    <submittedName>
        <fullName evidence="3">FAD-binding oxidoreductase</fullName>
    </submittedName>
</protein>
<accession>A0A5R9JBP9</accession>
<evidence type="ECO:0000256" key="1">
    <source>
        <dbReference type="ARBA" id="ARBA00023002"/>
    </source>
</evidence>
<evidence type="ECO:0000313" key="3">
    <source>
        <dbReference type="EMBL" id="TLU73041.1"/>
    </source>
</evidence>
<dbReference type="PANTHER" id="PTHR13847">
    <property type="entry name" value="SARCOSINE DEHYDROGENASE-RELATED"/>
    <property type="match status" value="1"/>
</dbReference>
<comment type="caution">
    <text evidence="3">The sequence shown here is derived from an EMBL/GenBank/DDBJ whole genome shotgun (WGS) entry which is preliminary data.</text>
</comment>
<keyword evidence="1" id="KW-0560">Oxidoreductase</keyword>
<dbReference type="EMBL" id="VCDI01000002">
    <property type="protein sequence ID" value="TLU73041.1"/>
    <property type="molecule type" value="Genomic_DNA"/>
</dbReference>
<name>A0A5R9JBP9_9PROT</name>
<dbReference type="OrthoDB" id="9805337at2"/>
<dbReference type="GO" id="GO:0016491">
    <property type="term" value="F:oxidoreductase activity"/>
    <property type="evidence" value="ECO:0007669"/>
    <property type="project" value="UniProtKB-KW"/>
</dbReference>
<dbReference type="Gene3D" id="3.50.50.60">
    <property type="entry name" value="FAD/NAD(P)-binding domain"/>
    <property type="match status" value="1"/>
</dbReference>
<proteinExistence type="predicted"/>
<dbReference type="Pfam" id="PF01266">
    <property type="entry name" value="DAO"/>
    <property type="match status" value="1"/>
</dbReference>
<keyword evidence="4" id="KW-1185">Reference proteome</keyword>
<dbReference type="RefSeq" id="WP_138325114.1">
    <property type="nucleotide sequence ID" value="NZ_VCDI01000002.1"/>
</dbReference>
<evidence type="ECO:0000313" key="4">
    <source>
        <dbReference type="Proteomes" id="UP000305654"/>
    </source>
</evidence>
<dbReference type="InterPro" id="IPR036188">
    <property type="entry name" value="FAD/NAD-bd_sf"/>
</dbReference>
<feature type="domain" description="FAD dependent oxidoreductase" evidence="2">
    <location>
        <begin position="4"/>
        <end position="393"/>
    </location>
</feature>
<reference evidence="3 4" key="1">
    <citation type="submission" date="2019-05" db="EMBL/GenBank/DDBJ databases">
        <authorList>
            <person name="Pankratov T."/>
            <person name="Grouzdev D."/>
        </authorList>
    </citation>
    <scope>NUCLEOTIDE SEQUENCE [LARGE SCALE GENOMIC DNA]</scope>
    <source>
        <strain evidence="3 4">KEBCLARHB70R</strain>
    </source>
</reference>
<dbReference type="Proteomes" id="UP000305654">
    <property type="component" value="Unassembled WGS sequence"/>
</dbReference>
<dbReference type="InterPro" id="IPR006076">
    <property type="entry name" value="FAD-dep_OxRdtase"/>
</dbReference>
<gene>
    <name evidence="3" type="ORF">FE263_06275</name>
</gene>
<dbReference type="AlphaFoldDB" id="A0A5R9JBP9"/>
<dbReference type="GO" id="GO:0005737">
    <property type="term" value="C:cytoplasm"/>
    <property type="evidence" value="ECO:0007669"/>
    <property type="project" value="TreeGrafter"/>
</dbReference>
<organism evidence="3 4">
    <name type="scientific">Lichenicoccus roseus</name>
    <dbReference type="NCBI Taxonomy" id="2683649"/>
    <lineage>
        <taxon>Bacteria</taxon>
        <taxon>Pseudomonadati</taxon>
        <taxon>Pseudomonadota</taxon>
        <taxon>Alphaproteobacteria</taxon>
        <taxon>Acetobacterales</taxon>
        <taxon>Acetobacteraceae</taxon>
        <taxon>Lichenicoccus</taxon>
    </lineage>
</organism>
<dbReference type="Gene3D" id="3.30.9.10">
    <property type="entry name" value="D-Amino Acid Oxidase, subunit A, domain 2"/>
    <property type="match status" value="1"/>
</dbReference>